<accession>A0A3B7R1S9</accession>
<dbReference type="EMBL" id="CP032317">
    <property type="protein sequence ID" value="AYA35581.1"/>
    <property type="molecule type" value="Genomic_DNA"/>
</dbReference>
<dbReference type="RefSeq" id="WP_119443174.1">
    <property type="nucleotide sequence ID" value="NZ_CP032317.1"/>
</dbReference>
<dbReference type="Pfam" id="PF08667">
    <property type="entry name" value="BetR"/>
    <property type="match status" value="1"/>
</dbReference>
<name>A0A3B7R1S9_9BACT</name>
<keyword evidence="3" id="KW-1185">Reference proteome</keyword>
<proteinExistence type="predicted"/>
<evidence type="ECO:0000313" key="2">
    <source>
        <dbReference type="EMBL" id="AYA35581.1"/>
    </source>
</evidence>
<reference evidence="2 3" key="1">
    <citation type="submission" date="2018-09" db="EMBL/GenBank/DDBJ databases">
        <title>Hymenobacter medium sp. nov., isolated from R2A medium.</title>
        <authorList>
            <person name="Yingchao G."/>
        </authorList>
    </citation>
    <scope>NUCLEOTIDE SEQUENCE [LARGE SCALE GENOMIC DNA]</scope>
    <source>
        <strain evidence="3">sh-6</strain>
    </source>
</reference>
<protein>
    <recommendedName>
        <fullName evidence="1">Transcription regulator BetR N-terminal domain-containing protein</fullName>
    </recommendedName>
</protein>
<organism evidence="2 3">
    <name type="scientific">Hymenobacter oligotrophus</name>
    <dbReference type="NCBI Taxonomy" id="2319843"/>
    <lineage>
        <taxon>Bacteria</taxon>
        <taxon>Pseudomonadati</taxon>
        <taxon>Bacteroidota</taxon>
        <taxon>Cytophagia</taxon>
        <taxon>Cytophagales</taxon>
        <taxon>Hymenobacteraceae</taxon>
        <taxon>Hymenobacter</taxon>
    </lineage>
</organism>
<dbReference type="OrthoDB" id="1098026at2"/>
<evidence type="ECO:0000313" key="3">
    <source>
        <dbReference type="Proteomes" id="UP000262802"/>
    </source>
</evidence>
<feature type="domain" description="Transcription regulator BetR N-terminal" evidence="1">
    <location>
        <begin position="34"/>
        <end position="80"/>
    </location>
</feature>
<sequence length="340" mass="38674">MGLSIKSVPALPAQTAFFARLRGHLPAHLSLVDEVADVLQLSTDSTYRRLRGETALSLDEATRLAQHFQLPLTDLLTSPSESVTFQRMSINAQPGGISDYLRYTASYFGQAAAANAHISYAAKDIPAIYHFLFPELARFKVFFWLKTIKTVEAFSNLRYAAQHIPNEVIAAGAAAAEQYLRMPTVEIWNDETVNSTLRQIEYYHDAGLYEQPADVPRLLDTLEALVQHIQRQAIAGRTLRHNLEVAPYQLYFNEILLLDNTILTAAEGHDRVLVSYNGMDYLHTTDASFCTEVKQWMRVQTEKSTLISQVSEKERNRFFNKIYARIEEQRRKLRQGHRAP</sequence>
<gene>
    <name evidence="2" type="ORF">D3Y59_00025</name>
</gene>
<dbReference type="Proteomes" id="UP000262802">
    <property type="component" value="Chromosome"/>
</dbReference>
<dbReference type="AlphaFoldDB" id="A0A3B7R1S9"/>
<dbReference type="KEGG" id="hyh:D3Y59_00025"/>
<dbReference type="InterPro" id="IPR013975">
    <property type="entry name" value="Tscrpt_reg_BetR_N"/>
</dbReference>
<evidence type="ECO:0000259" key="1">
    <source>
        <dbReference type="Pfam" id="PF08667"/>
    </source>
</evidence>